<dbReference type="InterPro" id="IPR009057">
    <property type="entry name" value="Homeodomain-like_sf"/>
</dbReference>
<dbReference type="Pfam" id="PF12833">
    <property type="entry name" value="HTH_18"/>
    <property type="match status" value="1"/>
</dbReference>
<comment type="caution">
    <text evidence="6">The sequence shown here is derived from an EMBL/GenBank/DDBJ whole genome shotgun (WGS) entry which is preliminary data.</text>
</comment>
<proteinExistence type="predicted"/>
<dbReference type="Gene3D" id="1.10.10.60">
    <property type="entry name" value="Homeodomain-like"/>
    <property type="match status" value="2"/>
</dbReference>
<dbReference type="PROSITE" id="PS00041">
    <property type="entry name" value="HTH_ARAC_FAMILY_1"/>
    <property type="match status" value="1"/>
</dbReference>
<organism evidence="6 7">
    <name type="scientific">Cohnella boryungensis</name>
    <dbReference type="NCBI Taxonomy" id="768479"/>
    <lineage>
        <taxon>Bacteria</taxon>
        <taxon>Bacillati</taxon>
        <taxon>Bacillota</taxon>
        <taxon>Bacilli</taxon>
        <taxon>Bacillales</taxon>
        <taxon>Paenibacillaceae</taxon>
        <taxon>Cohnella</taxon>
    </lineage>
</organism>
<dbReference type="SMART" id="SM00342">
    <property type="entry name" value="HTH_ARAC"/>
    <property type="match status" value="1"/>
</dbReference>
<keyword evidence="3" id="KW-0010">Activator</keyword>
<accession>A0ABV8SA86</accession>
<keyword evidence="1" id="KW-0805">Transcription regulation</keyword>
<evidence type="ECO:0000256" key="1">
    <source>
        <dbReference type="ARBA" id="ARBA00023015"/>
    </source>
</evidence>
<reference evidence="7" key="1">
    <citation type="journal article" date="2019" name="Int. J. Syst. Evol. Microbiol.">
        <title>The Global Catalogue of Microorganisms (GCM) 10K type strain sequencing project: providing services to taxonomists for standard genome sequencing and annotation.</title>
        <authorList>
            <consortium name="The Broad Institute Genomics Platform"/>
            <consortium name="The Broad Institute Genome Sequencing Center for Infectious Disease"/>
            <person name="Wu L."/>
            <person name="Ma J."/>
        </authorList>
    </citation>
    <scope>NUCLEOTIDE SEQUENCE [LARGE SCALE GENOMIC DNA]</scope>
    <source>
        <strain evidence="7">CGMCC 4.1641</strain>
    </source>
</reference>
<dbReference type="InterPro" id="IPR050204">
    <property type="entry name" value="AraC_XylS_family_regulators"/>
</dbReference>
<keyword evidence="4" id="KW-0804">Transcription</keyword>
<dbReference type="PRINTS" id="PR00032">
    <property type="entry name" value="HTHARAC"/>
</dbReference>
<dbReference type="Proteomes" id="UP001595755">
    <property type="component" value="Unassembled WGS sequence"/>
</dbReference>
<keyword evidence="7" id="KW-1185">Reference proteome</keyword>
<feature type="domain" description="HTH araC/xylS-type" evidence="5">
    <location>
        <begin position="192"/>
        <end position="290"/>
    </location>
</feature>
<dbReference type="PROSITE" id="PS01124">
    <property type="entry name" value="HTH_ARAC_FAMILY_2"/>
    <property type="match status" value="1"/>
</dbReference>
<dbReference type="SUPFAM" id="SSF46689">
    <property type="entry name" value="Homeodomain-like"/>
    <property type="match status" value="2"/>
</dbReference>
<gene>
    <name evidence="6" type="ORF">ACFO1S_09785</name>
</gene>
<evidence type="ECO:0000313" key="7">
    <source>
        <dbReference type="Proteomes" id="UP001595755"/>
    </source>
</evidence>
<evidence type="ECO:0000259" key="5">
    <source>
        <dbReference type="PROSITE" id="PS01124"/>
    </source>
</evidence>
<dbReference type="RefSeq" id="WP_204603801.1">
    <property type="nucleotide sequence ID" value="NZ_JBHSED010000015.1"/>
</dbReference>
<dbReference type="InterPro" id="IPR037923">
    <property type="entry name" value="HTH-like"/>
</dbReference>
<evidence type="ECO:0000256" key="2">
    <source>
        <dbReference type="ARBA" id="ARBA00023125"/>
    </source>
</evidence>
<protein>
    <submittedName>
        <fullName evidence="6">AraC family transcriptional regulator</fullName>
    </submittedName>
</protein>
<sequence>MRDLARIVDQAFNRTLSEYPVYCQTKRDAVVMPFMHAHEGYEFHFSCSSVGICMAGEREYGFHPGKLTIIKPRIYHIIRTTQSSEYVRIILSVDETYIQALADIAPFVAELMEEWFAADGEGLAQLQLATKEDAEAVRQLLQTIERELEQRRTNYPLLIKAKLLELFVILGRQSSVELTEKEVPSAYRKMMDEIADFLTEHHHENLSMPELAASHHVSKSYMYKLFKQHTGYTPHQFQLLQRIHRAKALLSGTESSITEIALSVGFGETAHFSRLFKEATGVTPGFYRSSMRD</sequence>
<dbReference type="InterPro" id="IPR020449">
    <property type="entry name" value="Tscrpt_reg_AraC-type_HTH"/>
</dbReference>
<evidence type="ECO:0000256" key="3">
    <source>
        <dbReference type="ARBA" id="ARBA00023159"/>
    </source>
</evidence>
<evidence type="ECO:0000313" key="6">
    <source>
        <dbReference type="EMBL" id="MFC4303732.1"/>
    </source>
</evidence>
<dbReference type="Pfam" id="PF02311">
    <property type="entry name" value="AraC_binding"/>
    <property type="match status" value="1"/>
</dbReference>
<dbReference type="InterPro" id="IPR018062">
    <property type="entry name" value="HTH_AraC-typ_CS"/>
</dbReference>
<keyword evidence="2" id="KW-0238">DNA-binding</keyword>
<dbReference type="SUPFAM" id="SSF51215">
    <property type="entry name" value="Regulatory protein AraC"/>
    <property type="match status" value="1"/>
</dbReference>
<name>A0ABV8SA86_9BACL</name>
<dbReference type="InterPro" id="IPR018060">
    <property type="entry name" value="HTH_AraC"/>
</dbReference>
<evidence type="ECO:0000256" key="4">
    <source>
        <dbReference type="ARBA" id="ARBA00023163"/>
    </source>
</evidence>
<dbReference type="EMBL" id="JBHSED010000015">
    <property type="protein sequence ID" value="MFC4303732.1"/>
    <property type="molecule type" value="Genomic_DNA"/>
</dbReference>
<dbReference type="PANTHER" id="PTHR46796">
    <property type="entry name" value="HTH-TYPE TRANSCRIPTIONAL ACTIVATOR RHAS-RELATED"/>
    <property type="match status" value="1"/>
</dbReference>
<dbReference type="InterPro" id="IPR003313">
    <property type="entry name" value="AraC-bd"/>
</dbReference>